<reference evidence="1" key="2">
    <citation type="journal article" date="2015" name="Data Brief">
        <title>Shoot transcriptome of the giant reed, Arundo donax.</title>
        <authorList>
            <person name="Barrero R.A."/>
            <person name="Guerrero F.D."/>
            <person name="Moolhuijzen P."/>
            <person name="Goolsby J.A."/>
            <person name="Tidwell J."/>
            <person name="Bellgard S.E."/>
            <person name="Bellgard M.I."/>
        </authorList>
    </citation>
    <scope>NUCLEOTIDE SEQUENCE</scope>
    <source>
        <tissue evidence="1">Shoot tissue taken approximately 20 cm above the soil surface</tissue>
    </source>
</reference>
<accession>A0A0A8Z9L7</accession>
<sequence>MDAIRNLDRPTRPFLHQ</sequence>
<evidence type="ECO:0000313" key="1">
    <source>
        <dbReference type="EMBL" id="JAD33430.1"/>
    </source>
</evidence>
<dbReference type="AlphaFoldDB" id="A0A0A8Z9L7"/>
<name>A0A0A8Z9L7_ARUDO</name>
<dbReference type="EMBL" id="GBRH01264465">
    <property type="protein sequence ID" value="JAD33430.1"/>
    <property type="molecule type" value="Transcribed_RNA"/>
</dbReference>
<protein>
    <submittedName>
        <fullName evidence="1">Uncharacterized protein</fullName>
    </submittedName>
</protein>
<reference evidence="1" key="1">
    <citation type="submission" date="2014-09" db="EMBL/GenBank/DDBJ databases">
        <authorList>
            <person name="Magalhaes I.L.F."/>
            <person name="Oliveira U."/>
            <person name="Santos F.R."/>
            <person name="Vidigal T.H.D.A."/>
            <person name="Brescovit A.D."/>
            <person name="Santos A.J."/>
        </authorList>
    </citation>
    <scope>NUCLEOTIDE SEQUENCE</scope>
    <source>
        <tissue evidence="1">Shoot tissue taken approximately 20 cm above the soil surface</tissue>
    </source>
</reference>
<proteinExistence type="predicted"/>
<organism evidence="1">
    <name type="scientific">Arundo donax</name>
    <name type="common">Giant reed</name>
    <name type="synonym">Donax arundinaceus</name>
    <dbReference type="NCBI Taxonomy" id="35708"/>
    <lineage>
        <taxon>Eukaryota</taxon>
        <taxon>Viridiplantae</taxon>
        <taxon>Streptophyta</taxon>
        <taxon>Embryophyta</taxon>
        <taxon>Tracheophyta</taxon>
        <taxon>Spermatophyta</taxon>
        <taxon>Magnoliopsida</taxon>
        <taxon>Liliopsida</taxon>
        <taxon>Poales</taxon>
        <taxon>Poaceae</taxon>
        <taxon>PACMAD clade</taxon>
        <taxon>Arundinoideae</taxon>
        <taxon>Arundineae</taxon>
        <taxon>Arundo</taxon>
    </lineage>
</organism>